<dbReference type="SUPFAM" id="SSF81301">
    <property type="entry name" value="Nucleotidyltransferase"/>
    <property type="match status" value="1"/>
</dbReference>
<proteinExistence type="inferred from homology"/>
<dbReference type="InterPro" id="IPR002934">
    <property type="entry name" value="Polymerase_NTP_transf_dom"/>
</dbReference>
<evidence type="ECO:0000259" key="10">
    <source>
        <dbReference type="Pfam" id="PF01909"/>
    </source>
</evidence>
<evidence type="ECO:0000256" key="3">
    <source>
        <dbReference type="ARBA" id="ARBA00022679"/>
    </source>
</evidence>
<keyword evidence="5" id="KW-0479">Metal-binding</keyword>
<dbReference type="CDD" id="cd05403">
    <property type="entry name" value="NT_KNTase_like"/>
    <property type="match status" value="1"/>
</dbReference>
<evidence type="ECO:0000256" key="5">
    <source>
        <dbReference type="ARBA" id="ARBA00022723"/>
    </source>
</evidence>
<dbReference type="GO" id="GO:0016779">
    <property type="term" value="F:nucleotidyltransferase activity"/>
    <property type="evidence" value="ECO:0007669"/>
    <property type="project" value="UniProtKB-KW"/>
</dbReference>
<evidence type="ECO:0000256" key="8">
    <source>
        <dbReference type="ARBA" id="ARBA00022842"/>
    </source>
</evidence>
<reference evidence="11 12" key="1">
    <citation type="journal article" date="2015" name="Nature">
        <title>rRNA introns, odd ribosomes, and small enigmatic genomes across a large radiation of phyla.</title>
        <authorList>
            <person name="Brown C.T."/>
            <person name="Hug L.A."/>
            <person name="Thomas B.C."/>
            <person name="Sharon I."/>
            <person name="Castelle C.J."/>
            <person name="Singh A."/>
            <person name="Wilkins M.J."/>
            <person name="Williams K.H."/>
            <person name="Banfield J.F."/>
        </authorList>
    </citation>
    <scope>NUCLEOTIDE SEQUENCE [LARGE SCALE GENOMIC DNA]</scope>
</reference>
<evidence type="ECO:0000256" key="6">
    <source>
        <dbReference type="ARBA" id="ARBA00022741"/>
    </source>
</evidence>
<name>A0A0G0LEG1_9BACT</name>
<dbReference type="InterPro" id="IPR043519">
    <property type="entry name" value="NT_sf"/>
</dbReference>
<evidence type="ECO:0000313" key="12">
    <source>
        <dbReference type="Proteomes" id="UP000033934"/>
    </source>
</evidence>
<dbReference type="PANTHER" id="PTHR33571">
    <property type="entry name" value="SSL8005 PROTEIN"/>
    <property type="match status" value="1"/>
</dbReference>
<feature type="domain" description="Polymerase nucleotidyl transferase" evidence="10">
    <location>
        <begin position="13"/>
        <end position="98"/>
    </location>
</feature>
<evidence type="ECO:0000256" key="2">
    <source>
        <dbReference type="ARBA" id="ARBA00022649"/>
    </source>
</evidence>
<comment type="similarity">
    <text evidence="9">Belongs to the MntA antitoxin family.</text>
</comment>
<dbReference type="EMBL" id="LBVO01000010">
    <property type="protein sequence ID" value="KKQ90258.1"/>
    <property type="molecule type" value="Genomic_DNA"/>
</dbReference>
<protein>
    <submittedName>
        <fullName evidence="11">Polymerase beta domain protein region protein</fullName>
    </submittedName>
</protein>
<dbReference type="Proteomes" id="UP000033934">
    <property type="component" value="Unassembled WGS sequence"/>
</dbReference>
<dbReference type="GO" id="GO:0005524">
    <property type="term" value="F:ATP binding"/>
    <property type="evidence" value="ECO:0007669"/>
    <property type="project" value="UniProtKB-KW"/>
</dbReference>
<keyword evidence="4" id="KW-0548">Nucleotidyltransferase</keyword>
<keyword evidence="6" id="KW-0547">Nucleotide-binding</keyword>
<dbReference type="PATRIC" id="fig|1618334.3.peg.209"/>
<comment type="cofactor">
    <cofactor evidence="1">
        <name>Mg(2+)</name>
        <dbReference type="ChEBI" id="CHEBI:18420"/>
    </cofactor>
</comment>
<accession>A0A0G0LEG1</accession>
<evidence type="ECO:0000256" key="9">
    <source>
        <dbReference type="ARBA" id="ARBA00038276"/>
    </source>
</evidence>
<keyword evidence="7" id="KW-0067">ATP-binding</keyword>
<dbReference type="GO" id="GO:0046872">
    <property type="term" value="F:metal ion binding"/>
    <property type="evidence" value="ECO:0007669"/>
    <property type="project" value="UniProtKB-KW"/>
</dbReference>
<evidence type="ECO:0000256" key="4">
    <source>
        <dbReference type="ARBA" id="ARBA00022695"/>
    </source>
</evidence>
<keyword evidence="3" id="KW-0808">Transferase</keyword>
<dbReference type="Gene3D" id="3.30.460.10">
    <property type="entry name" value="Beta Polymerase, domain 2"/>
    <property type="match status" value="1"/>
</dbReference>
<keyword evidence="2" id="KW-1277">Toxin-antitoxin system</keyword>
<organism evidence="11 12">
    <name type="scientific">Berkelbacteria bacterium GW2011_GWA2_38_9</name>
    <dbReference type="NCBI Taxonomy" id="1618334"/>
    <lineage>
        <taxon>Bacteria</taxon>
        <taxon>Candidatus Berkelbacteria</taxon>
    </lineage>
</organism>
<evidence type="ECO:0000256" key="1">
    <source>
        <dbReference type="ARBA" id="ARBA00001946"/>
    </source>
</evidence>
<evidence type="ECO:0000313" key="11">
    <source>
        <dbReference type="EMBL" id="KKQ90258.1"/>
    </source>
</evidence>
<dbReference type="AlphaFoldDB" id="A0A0G0LEG1"/>
<gene>
    <name evidence="11" type="ORF">UT11_C0010G0020</name>
</gene>
<dbReference type="InterPro" id="IPR052038">
    <property type="entry name" value="Type-VII_TA_antitoxin"/>
</dbReference>
<dbReference type="PANTHER" id="PTHR33571:SF14">
    <property type="entry name" value="PROTEIN ADENYLYLTRANSFERASE MJ0435-RELATED"/>
    <property type="match status" value="1"/>
</dbReference>
<evidence type="ECO:0000256" key="7">
    <source>
        <dbReference type="ARBA" id="ARBA00022840"/>
    </source>
</evidence>
<keyword evidence="8" id="KW-0460">Magnesium</keyword>
<comment type="caution">
    <text evidence="11">The sequence shown here is derived from an EMBL/GenBank/DDBJ whole genome shotgun (WGS) entry which is preliminary data.</text>
</comment>
<dbReference type="Pfam" id="PF01909">
    <property type="entry name" value="NTP_transf_2"/>
    <property type="match status" value="1"/>
</dbReference>
<sequence>MKTLRENVISTIRQQSDQIAKDYHVRKIGVFGSVARDEHNKESDVDILVEFSKPVGFFKFIDLEDYLSNILKRKVDLVTNKSLKPAIKDQILKELIYV</sequence>